<proteinExistence type="predicted"/>
<name>A0AAD9NY08_RIDPI</name>
<keyword evidence="2" id="KW-1185">Reference proteome</keyword>
<reference evidence="1" key="1">
    <citation type="journal article" date="2023" name="Mol. Biol. Evol.">
        <title>Third-Generation Sequencing Reveals the Adaptive Role of the Epigenome in Three Deep-Sea Polychaetes.</title>
        <authorList>
            <person name="Perez M."/>
            <person name="Aroh O."/>
            <person name="Sun Y."/>
            <person name="Lan Y."/>
            <person name="Juniper S.K."/>
            <person name="Young C.R."/>
            <person name="Angers B."/>
            <person name="Qian P.Y."/>
        </authorList>
    </citation>
    <scope>NUCLEOTIDE SEQUENCE</scope>
    <source>
        <strain evidence="1">R07B-5</strain>
    </source>
</reference>
<accession>A0AAD9NY08</accession>
<comment type="caution">
    <text evidence="1">The sequence shown here is derived from an EMBL/GenBank/DDBJ whole genome shotgun (WGS) entry which is preliminary data.</text>
</comment>
<evidence type="ECO:0000313" key="2">
    <source>
        <dbReference type="Proteomes" id="UP001209878"/>
    </source>
</evidence>
<evidence type="ECO:0000313" key="1">
    <source>
        <dbReference type="EMBL" id="KAK2184510.1"/>
    </source>
</evidence>
<gene>
    <name evidence="1" type="ORF">NP493_262g01011</name>
</gene>
<dbReference type="EMBL" id="JAODUO010000263">
    <property type="protein sequence ID" value="KAK2184510.1"/>
    <property type="molecule type" value="Genomic_DNA"/>
</dbReference>
<dbReference type="AlphaFoldDB" id="A0AAD9NY08"/>
<sequence length="112" mass="12463">MTALLLLSSGHCFNNLIISTHFSCQFLSKPSLCQIHKQFQVVWPSVSCIMHTFFVSSSLKLHTVHRSPPVPLLGRVSAESFKLSANIQSTETRTFPSQTLIFSPLTELNTVS</sequence>
<protein>
    <submittedName>
        <fullName evidence="1">Uncharacterized protein</fullName>
    </submittedName>
</protein>
<dbReference type="Proteomes" id="UP001209878">
    <property type="component" value="Unassembled WGS sequence"/>
</dbReference>
<organism evidence="1 2">
    <name type="scientific">Ridgeia piscesae</name>
    <name type="common">Tubeworm</name>
    <dbReference type="NCBI Taxonomy" id="27915"/>
    <lineage>
        <taxon>Eukaryota</taxon>
        <taxon>Metazoa</taxon>
        <taxon>Spiralia</taxon>
        <taxon>Lophotrochozoa</taxon>
        <taxon>Annelida</taxon>
        <taxon>Polychaeta</taxon>
        <taxon>Sedentaria</taxon>
        <taxon>Canalipalpata</taxon>
        <taxon>Sabellida</taxon>
        <taxon>Siboglinidae</taxon>
        <taxon>Ridgeia</taxon>
    </lineage>
</organism>